<sequence length="245" mass="28871">MQEAYKVKLEQFEGPLDLLLHLIKQYEIDIYDIPVAEITKQYMEYIYTFEKLELNIASEYLVMAATLVAIKSQMLLPKQEVTEEVDEYMEDPREELMQRLIEYRKFKEAAEKLKEKEGEATHTYTRPPMGFKDLLIEKPPVVPGDVTIYDMIGALGKMLERKKWNEPLDTKVQRAEIPIDERMRDVLTIVKRAKSGVRFDELFTVPSKSHIVVTFLALLELMKEKQVYCKQTKHFDTLYLYAMEE</sequence>
<dbReference type="EMBL" id="JBHUDE010000113">
    <property type="protein sequence ID" value="MFD1608550.1"/>
    <property type="molecule type" value="Genomic_DNA"/>
</dbReference>
<evidence type="ECO:0000256" key="5">
    <source>
        <dbReference type="HAMAP-Rule" id="MF_01805"/>
    </source>
</evidence>
<keyword evidence="5" id="KW-0963">Cytoplasm</keyword>
<comment type="subcellular location">
    <subcellularLocation>
        <location evidence="5">Cytoplasm</location>
    </subcellularLocation>
    <text evidence="5">Associated with two foci at the outer edges of the nucleoid region in young cells, and at four foci within both cell halves in older cells.</text>
</comment>
<name>A0ABW4HTR9_9BACI</name>
<proteinExistence type="inferred from homology"/>
<keyword evidence="3 5" id="KW-0131">Cell cycle</keyword>
<dbReference type="Pfam" id="PF02616">
    <property type="entry name" value="SMC_ScpA"/>
    <property type="match status" value="1"/>
</dbReference>
<evidence type="ECO:0000256" key="3">
    <source>
        <dbReference type="ARBA" id="ARBA00023306"/>
    </source>
</evidence>
<dbReference type="PANTHER" id="PTHR33969">
    <property type="entry name" value="SEGREGATION AND CONDENSATION PROTEIN A"/>
    <property type="match status" value="1"/>
</dbReference>
<comment type="caution">
    <text evidence="6">The sequence shown here is derived from an EMBL/GenBank/DDBJ whole genome shotgun (WGS) entry which is preliminary data.</text>
</comment>
<comment type="function">
    <text evidence="5">Participates in chromosomal partition during cell division. May act via the formation of a condensin-like complex containing Smc and ScpB that pull DNA away from mid-cell into both cell halves.</text>
</comment>
<keyword evidence="7" id="KW-1185">Reference proteome</keyword>
<dbReference type="Proteomes" id="UP001597221">
    <property type="component" value="Unassembled WGS sequence"/>
</dbReference>
<dbReference type="Gene3D" id="1.10.10.580">
    <property type="entry name" value="Structural maintenance of chromosome 1. Chain E"/>
    <property type="match status" value="1"/>
</dbReference>
<accession>A0ABW4HTR9</accession>
<dbReference type="InterPro" id="IPR003768">
    <property type="entry name" value="ScpA"/>
</dbReference>
<dbReference type="NCBIfam" id="NF000995">
    <property type="entry name" value="PRK00104.1-4"/>
    <property type="match status" value="1"/>
</dbReference>
<comment type="similarity">
    <text evidence="5">Belongs to the ScpA family.</text>
</comment>
<evidence type="ECO:0000256" key="1">
    <source>
        <dbReference type="ARBA" id="ARBA00022618"/>
    </source>
</evidence>
<organism evidence="6 7">
    <name type="scientific">Oceanobacillus luteolus</name>
    <dbReference type="NCBI Taxonomy" id="1274358"/>
    <lineage>
        <taxon>Bacteria</taxon>
        <taxon>Bacillati</taxon>
        <taxon>Bacillota</taxon>
        <taxon>Bacilli</taxon>
        <taxon>Bacillales</taxon>
        <taxon>Bacillaceae</taxon>
        <taxon>Oceanobacillus</taxon>
    </lineage>
</organism>
<gene>
    <name evidence="5" type="primary">scpA</name>
    <name evidence="6" type="ORF">ACFSBH_13020</name>
</gene>
<dbReference type="RefSeq" id="WP_251510238.1">
    <property type="nucleotide sequence ID" value="NZ_JAMBON010000001.1"/>
</dbReference>
<comment type="subunit">
    <text evidence="5">Component of a cohesin-like complex composed of ScpA, ScpB and the Smc homodimer, in which ScpA and ScpB bind to the head domain of Smc. The presence of the three proteins is required for the association of the complex with DNA.</text>
</comment>
<evidence type="ECO:0000313" key="7">
    <source>
        <dbReference type="Proteomes" id="UP001597221"/>
    </source>
</evidence>
<keyword evidence="1 5" id="KW-0132">Cell division</keyword>
<dbReference type="HAMAP" id="MF_01805">
    <property type="entry name" value="ScpA"/>
    <property type="match status" value="1"/>
</dbReference>
<protein>
    <recommendedName>
        <fullName evidence="4 5">Segregation and condensation protein A</fullName>
    </recommendedName>
</protein>
<evidence type="ECO:0000256" key="4">
    <source>
        <dbReference type="ARBA" id="ARBA00044777"/>
    </source>
</evidence>
<reference evidence="7" key="1">
    <citation type="journal article" date="2019" name="Int. J. Syst. Evol. Microbiol.">
        <title>The Global Catalogue of Microorganisms (GCM) 10K type strain sequencing project: providing services to taxonomists for standard genome sequencing and annotation.</title>
        <authorList>
            <consortium name="The Broad Institute Genomics Platform"/>
            <consortium name="The Broad Institute Genome Sequencing Center for Infectious Disease"/>
            <person name="Wu L."/>
            <person name="Ma J."/>
        </authorList>
    </citation>
    <scope>NUCLEOTIDE SEQUENCE [LARGE SCALE GENOMIC DNA]</scope>
    <source>
        <strain evidence="7">CGMCC 1.12376</strain>
    </source>
</reference>
<evidence type="ECO:0000313" key="6">
    <source>
        <dbReference type="EMBL" id="MFD1608550.1"/>
    </source>
</evidence>
<dbReference type="Gene3D" id="6.10.250.2410">
    <property type="match status" value="1"/>
</dbReference>
<keyword evidence="2 5" id="KW-0159">Chromosome partition</keyword>
<dbReference type="PANTHER" id="PTHR33969:SF2">
    <property type="entry name" value="SEGREGATION AND CONDENSATION PROTEIN A"/>
    <property type="match status" value="1"/>
</dbReference>
<evidence type="ECO:0000256" key="2">
    <source>
        <dbReference type="ARBA" id="ARBA00022829"/>
    </source>
</evidence>
<dbReference type="InterPro" id="IPR023093">
    <property type="entry name" value="ScpA-like_C"/>
</dbReference>